<gene>
    <name evidence="2" type="ORF">DIU77_017880</name>
    <name evidence="3" type="ORF">DIU77_14460</name>
</gene>
<keyword evidence="1" id="KW-1133">Transmembrane helix</keyword>
<keyword evidence="1" id="KW-0812">Transmembrane</keyword>
<organism evidence="3">
    <name type="scientific">Thermocrispum agreste</name>
    <dbReference type="NCBI Taxonomy" id="37925"/>
    <lineage>
        <taxon>Bacteria</taxon>
        <taxon>Bacillati</taxon>
        <taxon>Actinomycetota</taxon>
        <taxon>Actinomycetes</taxon>
        <taxon>Pseudonocardiales</taxon>
        <taxon>Pseudonocardiaceae</taxon>
        <taxon>Thermocrispum</taxon>
    </lineage>
</organism>
<name>A0A2W4LFA4_9PSEU</name>
<sequence length="171" mass="18874">MTWLLLSFGIAVSSALLPLVSIEVFVVTVASSQPGLHWAALAAVVAVGQVLGKVPYFLAARGSIHLPAFLHRDQKERPPSARRERWRLRTKRLHDALDAVRDRCHKHRRWMIGTYGVSSVMGMPPYMALVVLSGLAKMRMSLFIGMGLAGRFVRFALLASAPAAFIGWFGH</sequence>
<accession>A0A2W4LFA4</accession>
<reference evidence="2" key="1">
    <citation type="submission" date="2018-05" db="EMBL/GenBank/DDBJ databases">
        <authorList>
            <person name="Moura L."/>
            <person name="Setubal J.C."/>
        </authorList>
    </citation>
    <scope>NUCLEOTIDE SEQUENCE</scope>
    <source>
        <strain evidence="2">ZC4RG45</strain>
    </source>
</reference>
<dbReference type="EMBL" id="QGUI01000601">
    <property type="protein sequence ID" value="PZM94326.1"/>
    <property type="molecule type" value="Genomic_DNA"/>
</dbReference>
<reference evidence="2 4" key="3">
    <citation type="journal article" date="2021" name="BMC Genomics">
        <title>Genome-resolved metagenome and metatranscriptome analyses of thermophilic composting reveal key bacterial players and their metabolic interactions.</title>
        <authorList>
            <person name="Braga L.P.P."/>
            <person name="Pereira R.V."/>
            <person name="Martins L.F."/>
            <person name="Moura L.M.S."/>
            <person name="Sanchez F.B."/>
            <person name="Patane J.S.L."/>
            <person name="da Silva A.M."/>
            <person name="Setubal J.C."/>
        </authorList>
    </citation>
    <scope>NUCLEOTIDE SEQUENCE [LARGE SCALE GENOMIC DNA]</scope>
    <source>
        <strain evidence="2">ZC4RG45</strain>
    </source>
</reference>
<evidence type="ECO:0000256" key="1">
    <source>
        <dbReference type="SAM" id="Phobius"/>
    </source>
</evidence>
<feature type="transmembrane region" description="Helical" evidence="1">
    <location>
        <begin position="110"/>
        <end position="132"/>
    </location>
</feature>
<dbReference type="EMBL" id="QGUI02000353">
    <property type="protein sequence ID" value="MFO7194115.1"/>
    <property type="molecule type" value="Genomic_DNA"/>
</dbReference>
<feature type="transmembrane region" description="Helical" evidence="1">
    <location>
        <begin position="152"/>
        <end position="170"/>
    </location>
</feature>
<comment type="caution">
    <text evidence="3">The sequence shown here is derived from an EMBL/GenBank/DDBJ whole genome shotgun (WGS) entry which is preliminary data.</text>
</comment>
<evidence type="ECO:0000313" key="2">
    <source>
        <dbReference type="EMBL" id="MFO7194115.1"/>
    </source>
</evidence>
<proteinExistence type="predicted"/>
<dbReference type="AlphaFoldDB" id="A0A2W4LFA4"/>
<evidence type="ECO:0000313" key="4">
    <source>
        <dbReference type="Proteomes" id="UP000249324"/>
    </source>
</evidence>
<feature type="transmembrane region" description="Helical" evidence="1">
    <location>
        <begin position="38"/>
        <end position="59"/>
    </location>
</feature>
<evidence type="ECO:0000313" key="3">
    <source>
        <dbReference type="EMBL" id="PZM94326.1"/>
    </source>
</evidence>
<reference evidence="2" key="4">
    <citation type="submission" date="2023-08" db="EMBL/GenBank/DDBJ databases">
        <authorList>
            <person name="Guima S.E.S."/>
            <person name="Martins L.F."/>
            <person name="Silva A.M."/>
            <person name="Setubal J.C."/>
        </authorList>
    </citation>
    <scope>NUCLEOTIDE SEQUENCE</scope>
    <source>
        <strain evidence="2">ZC4RG45</strain>
    </source>
</reference>
<dbReference type="Proteomes" id="UP000249324">
    <property type="component" value="Unassembled WGS sequence"/>
</dbReference>
<keyword evidence="1" id="KW-0472">Membrane</keyword>
<dbReference type="STRING" id="1111738.GCA_000427905_02557"/>
<reference evidence="3" key="2">
    <citation type="submission" date="2018-05" db="EMBL/GenBank/DDBJ databases">
        <authorList>
            <person name="Lanie J.A."/>
            <person name="Ng W.-L."/>
            <person name="Kazmierczak K.M."/>
            <person name="Andrzejewski T.M."/>
            <person name="Davidsen T.M."/>
            <person name="Wayne K.J."/>
            <person name="Tettelin H."/>
            <person name="Glass J.I."/>
            <person name="Rusch D."/>
            <person name="Podicherti R."/>
            <person name="Tsui H.-C.T."/>
            <person name="Winkler M.E."/>
        </authorList>
    </citation>
    <scope>NUCLEOTIDE SEQUENCE</scope>
    <source>
        <strain evidence="3">ZC4RG45</strain>
    </source>
</reference>
<protein>
    <submittedName>
        <fullName evidence="3">Uncharacterized protein</fullName>
    </submittedName>
</protein>